<dbReference type="EMBL" id="JAVYJV010000012">
    <property type="protein sequence ID" value="KAK4357579.1"/>
    <property type="molecule type" value="Genomic_DNA"/>
</dbReference>
<protein>
    <recommendedName>
        <fullName evidence="6">Choline transporter-like protein</fullName>
    </recommendedName>
</protein>
<dbReference type="GO" id="GO:0005886">
    <property type="term" value="C:plasma membrane"/>
    <property type="evidence" value="ECO:0007669"/>
    <property type="project" value="UniProtKB-SubCell"/>
</dbReference>
<feature type="region of interest" description="Disordered" evidence="7">
    <location>
        <begin position="1"/>
        <end position="38"/>
    </location>
</feature>
<dbReference type="PANTHER" id="PTHR12385">
    <property type="entry name" value="CHOLINE TRANSPORTER-LIKE (SLC FAMILY 44)"/>
    <property type="match status" value="1"/>
</dbReference>
<comment type="caution">
    <text evidence="8">The sequence shown here is derived from an EMBL/GenBank/DDBJ whole genome shotgun (WGS) entry which is preliminary data.</text>
</comment>
<feature type="transmembrane region" description="Helical" evidence="6">
    <location>
        <begin position="138"/>
        <end position="156"/>
    </location>
</feature>
<keyword evidence="5 6" id="KW-0472">Membrane</keyword>
<dbReference type="Proteomes" id="UP001291623">
    <property type="component" value="Unassembled WGS sequence"/>
</dbReference>
<keyword evidence="9" id="KW-1185">Reference proteome</keyword>
<evidence type="ECO:0000256" key="2">
    <source>
        <dbReference type="ARBA" id="ARBA00007168"/>
    </source>
</evidence>
<feature type="transmembrane region" description="Helical" evidence="6">
    <location>
        <begin position="294"/>
        <end position="316"/>
    </location>
</feature>
<organism evidence="8 9">
    <name type="scientific">Anisodus tanguticus</name>
    <dbReference type="NCBI Taxonomy" id="243964"/>
    <lineage>
        <taxon>Eukaryota</taxon>
        <taxon>Viridiplantae</taxon>
        <taxon>Streptophyta</taxon>
        <taxon>Embryophyta</taxon>
        <taxon>Tracheophyta</taxon>
        <taxon>Spermatophyta</taxon>
        <taxon>Magnoliopsida</taxon>
        <taxon>eudicotyledons</taxon>
        <taxon>Gunneridae</taxon>
        <taxon>Pentapetalae</taxon>
        <taxon>asterids</taxon>
        <taxon>lamiids</taxon>
        <taxon>Solanales</taxon>
        <taxon>Solanaceae</taxon>
        <taxon>Solanoideae</taxon>
        <taxon>Hyoscyameae</taxon>
        <taxon>Anisodus</taxon>
    </lineage>
</organism>
<dbReference type="GO" id="GO:0022857">
    <property type="term" value="F:transmembrane transporter activity"/>
    <property type="evidence" value="ECO:0007669"/>
    <property type="project" value="UniProtKB-UniRule"/>
</dbReference>
<proteinExistence type="inferred from homology"/>
<feature type="transmembrane region" description="Helical" evidence="6">
    <location>
        <begin position="241"/>
        <end position="274"/>
    </location>
</feature>
<comment type="similarity">
    <text evidence="2 6">Belongs to the CTL (choline transporter-like) family.</text>
</comment>
<dbReference type="PANTHER" id="PTHR12385:SF4">
    <property type="entry name" value="PROTEIN PNS1"/>
    <property type="match status" value="1"/>
</dbReference>
<gene>
    <name evidence="8" type="ORF">RND71_023189</name>
</gene>
<evidence type="ECO:0000256" key="6">
    <source>
        <dbReference type="RuleBase" id="RU368066"/>
    </source>
</evidence>
<feature type="transmembrane region" description="Helical" evidence="6">
    <location>
        <begin position="161"/>
        <end position="181"/>
    </location>
</feature>
<keyword evidence="4 6" id="KW-1133">Transmembrane helix</keyword>
<name>A0AAE1VDK5_9SOLA</name>
<dbReference type="Pfam" id="PF04515">
    <property type="entry name" value="Choline_transpo"/>
    <property type="match status" value="2"/>
</dbReference>
<feature type="transmembrane region" description="Helical" evidence="6">
    <location>
        <begin position="438"/>
        <end position="458"/>
    </location>
</feature>
<feature type="transmembrane region" description="Helical" evidence="6">
    <location>
        <begin position="210"/>
        <end position="234"/>
    </location>
</feature>
<evidence type="ECO:0000256" key="7">
    <source>
        <dbReference type="SAM" id="MobiDB-lite"/>
    </source>
</evidence>
<evidence type="ECO:0000256" key="3">
    <source>
        <dbReference type="ARBA" id="ARBA00022692"/>
    </source>
</evidence>
<comment type="subcellular location">
    <subcellularLocation>
        <location evidence="6">Cell membrane</location>
        <topology evidence="6">Multi-pass membrane protein</topology>
    </subcellularLocation>
    <subcellularLocation>
        <location evidence="1">Membrane</location>
        <topology evidence="1">Multi-pass membrane protein</topology>
    </subcellularLocation>
</comment>
<comment type="function">
    <text evidence="6">Choline transporter.</text>
</comment>
<evidence type="ECO:0000256" key="1">
    <source>
        <dbReference type="ARBA" id="ARBA00004141"/>
    </source>
</evidence>
<reference evidence="8" key="1">
    <citation type="submission" date="2023-12" db="EMBL/GenBank/DDBJ databases">
        <title>Genome assembly of Anisodus tanguticus.</title>
        <authorList>
            <person name="Wang Y.-J."/>
        </authorList>
    </citation>
    <scope>NUCLEOTIDE SEQUENCE</scope>
    <source>
        <strain evidence="8">KB-2021</strain>
        <tissue evidence="8">Leaf</tissue>
    </source>
</reference>
<sequence>MSDSQFSSLSSSSYDGSGSPADAAPPTNMVGNGASGDGIRSRQLTSQVSRHWRDVFWMGVFMLHLVLVGVALAVLGFNRFREKDRLKIDRFTNMFLENQPGLTEDFWPLYAVAGAVGTVLAWAWLVLLGSSANNMMKFSVHALTTYLAVISVLCFWQKQFFWGVAFAVGAALQFLYVISVIDRLPFTMLVLQRSVKMVCSLPEVMGVSCAFMLVMLSWLVLWSFGVAGVVALSIGDGGRWWLLVVFCVSLFWTGAVLCNIIHVIVSGMVFLVLIHGGRQSNSMPPKPLKRSLRYAVTTSFGSICYGSLFTAAVRTLRWKIRGVRSKIGKNECLLCCVDFLFHLVETLVRFFNKYAYVQVLLHLPTADHLSGISLVQTTELQRSTTPTSFSSLIAHPRPQLCTLIAVYGKNFNRSARDAWELFQSTGVEALIAYDCSGAVLLIGTLVGGLVAGTCAGVWTRIKHPDRVMMVGSTSMLMGMILVGLATVVVESAVTSIYICYAEDPVLIQRWDAEFFNKMSEMLHQRLQHRSSRATQVLTCRFDSQTQETAAV</sequence>
<evidence type="ECO:0000256" key="4">
    <source>
        <dbReference type="ARBA" id="ARBA00022989"/>
    </source>
</evidence>
<evidence type="ECO:0000313" key="9">
    <source>
        <dbReference type="Proteomes" id="UP001291623"/>
    </source>
</evidence>
<evidence type="ECO:0000256" key="5">
    <source>
        <dbReference type="ARBA" id="ARBA00023136"/>
    </source>
</evidence>
<dbReference type="InterPro" id="IPR007603">
    <property type="entry name" value="Choline_transptr-like"/>
</dbReference>
<feature type="transmembrane region" description="Helical" evidence="6">
    <location>
        <begin position="55"/>
        <end position="77"/>
    </location>
</feature>
<keyword evidence="3 6" id="KW-0812">Transmembrane</keyword>
<evidence type="ECO:0000313" key="8">
    <source>
        <dbReference type="EMBL" id="KAK4357579.1"/>
    </source>
</evidence>
<accession>A0AAE1VDK5</accession>
<dbReference type="AlphaFoldDB" id="A0AAE1VDK5"/>
<feature type="transmembrane region" description="Helical" evidence="6">
    <location>
        <begin position="478"/>
        <end position="500"/>
    </location>
</feature>
<feature type="transmembrane region" description="Helical" evidence="6">
    <location>
        <begin position="106"/>
        <end position="126"/>
    </location>
</feature>
<feature type="compositionally biased region" description="Low complexity" evidence="7">
    <location>
        <begin position="1"/>
        <end position="19"/>
    </location>
</feature>